<reference evidence="3" key="1">
    <citation type="submission" date="2016-10" db="EMBL/GenBank/DDBJ databases">
        <authorList>
            <person name="Varghese N."/>
            <person name="Submissions S."/>
        </authorList>
    </citation>
    <scope>NUCLEOTIDE SEQUENCE [LARGE SCALE GENOMIC DNA]</scope>
    <source>
        <strain evidence="3">JCM 18416</strain>
    </source>
</reference>
<evidence type="ECO:0000313" key="2">
    <source>
        <dbReference type="EMBL" id="SDO95356.1"/>
    </source>
</evidence>
<dbReference type="PANTHER" id="PTHR43617">
    <property type="entry name" value="L-AMINO ACID N-ACETYLTRANSFERASE"/>
    <property type="match status" value="1"/>
</dbReference>
<dbReference type="Proteomes" id="UP000199460">
    <property type="component" value="Unassembled WGS sequence"/>
</dbReference>
<dbReference type="GO" id="GO:0005840">
    <property type="term" value="C:ribosome"/>
    <property type="evidence" value="ECO:0007669"/>
    <property type="project" value="UniProtKB-KW"/>
</dbReference>
<dbReference type="InterPro" id="IPR016181">
    <property type="entry name" value="Acyl_CoA_acyltransferase"/>
</dbReference>
<accession>A0A1H0NS04</accession>
<dbReference type="RefSeq" id="WP_090427907.1">
    <property type="nucleotide sequence ID" value="NZ_FNJJ01000002.1"/>
</dbReference>
<dbReference type="GO" id="GO:0016747">
    <property type="term" value="F:acyltransferase activity, transferring groups other than amino-acyl groups"/>
    <property type="evidence" value="ECO:0007669"/>
    <property type="project" value="InterPro"/>
</dbReference>
<sequence length="163" mass="18685">MRGTDLHLRPAEAADLGFLRALYASTRSEEMLRTGWQQSAIDAFLTQQFEAQHRHYQEHYPDAEFSVVLLADQAIGRLYLFRGPSTYNLMDLSLLPPWRGQGIGSHLLSLLVQEADAAGRSTRLYVEPDNPARRLYERFGFIITCRHPVYLEMHRPAARRLSA</sequence>
<organism evidence="2 3">
    <name type="scientific">Ectopseudomonas guguanensis</name>
    <dbReference type="NCBI Taxonomy" id="1198456"/>
    <lineage>
        <taxon>Bacteria</taxon>
        <taxon>Pseudomonadati</taxon>
        <taxon>Pseudomonadota</taxon>
        <taxon>Gammaproteobacteria</taxon>
        <taxon>Pseudomonadales</taxon>
        <taxon>Pseudomonadaceae</taxon>
        <taxon>Ectopseudomonas</taxon>
    </lineage>
</organism>
<gene>
    <name evidence="2" type="ORF">SAMN05216213_102403</name>
</gene>
<dbReference type="OrthoDB" id="5525374at2"/>
<dbReference type="EMBL" id="FNJJ01000002">
    <property type="protein sequence ID" value="SDO95356.1"/>
    <property type="molecule type" value="Genomic_DNA"/>
</dbReference>
<dbReference type="PROSITE" id="PS51186">
    <property type="entry name" value="GNAT"/>
    <property type="match status" value="1"/>
</dbReference>
<proteinExistence type="predicted"/>
<protein>
    <submittedName>
        <fullName evidence="2">Ribosomal protein S18 acetylase RimI</fullName>
    </submittedName>
</protein>
<keyword evidence="3" id="KW-1185">Reference proteome</keyword>
<keyword evidence="2" id="KW-0689">Ribosomal protein</keyword>
<name>A0A1H0NS04_9GAMM</name>
<dbReference type="AlphaFoldDB" id="A0A1H0NS04"/>
<dbReference type="PANTHER" id="PTHR43617:SF30">
    <property type="entry name" value="HISTONE ACETYLTRANSFERASE"/>
    <property type="match status" value="1"/>
</dbReference>
<evidence type="ECO:0000313" key="3">
    <source>
        <dbReference type="Proteomes" id="UP000199460"/>
    </source>
</evidence>
<evidence type="ECO:0000259" key="1">
    <source>
        <dbReference type="PROSITE" id="PS51186"/>
    </source>
</evidence>
<dbReference type="GeneID" id="300930641"/>
<dbReference type="InterPro" id="IPR000182">
    <property type="entry name" value="GNAT_dom"/>
</dbReference>
<dbReference type="SUPFAM" id="SSF55729">
    <property type="entry name" value="Acyl-CoA N-acyltransferases (Nat)"/>
    <property type="match status" value="1"/>
</dbReference>
<feature type="domain" description="N-acetyltransferase" evidence="1">
    <location>
        <begin position="6"/>
        <end position="162"/>
    </location>
</feature>
<dbReference type="CDD" id="cd04301">
    <property type="entry name" value="NAT_SF"/>
    <property type="match status" value="1"/>
</dbReference>
<dbReference type="Gene3D" id="3.40.630.30">
    <property type="match status" value="1"/>
</dbReference>
<dbReference type="Pfam" id="PF00583">
    <property type="entry name" value="Acetyltransf_1"/>
    <property type="match status" value="1"/>
</dbReference>
<keyword evidence="2" id="KW-0687">Ribonucleoprotein</keyword>
<dbReference type="InterPro" id="IPR050276">
    <property type="entry name" value="MshD_Acetyltransferase"/>
</dbReference>